<dbReference type="EMBL" id="JAWDIP010000003">
    <property type="protein sequence ID" value="MDY0394663.1"/>
    <property type="molecule type" value="Genomic_DNA"/>
</dbReference>
<organism evidence="1 2">
    <name type="scientific">Tigheibacillus halophilus</name>
    <dbReference type="NCBI Taxonomy" id="361280"/>
    <lineage>
        <taxon>Bacteria</taxon>
        <taxon>Bacillati</taxon>
        <taxon>Bacillota</taxon>
        <taxon>Bacilli</taxon>
        <taxon>Bacillales</taxon>
        <taxon>Bacillaceae</taxon>
        <taxon>Tigheibacillus</taxon>
    </lineage>
</organism>
<comment type="caution">
    <text evidence="1">The sequence shown here is derived from an EMBL/GenBank/DDBJ whole genome shotgun (WGS) entry which is preliminary data.</text>
</comment>
<protein>
    <submittedName>
        <fullName evidence="1">Uncharacterized protein</fullName>
    </submittedName>
</protein>
<proteinExistence type="predicted"/>
<accession>A0ABU5C739</accession>
<dbReference type="Proteomes" id="UP001281447">
    <property type="component" value="Unassembled WGS sequence"/>
</dbReference>
<name>A0ABU5C739_9BACI</name>
<evidence type="ECO:0000313" key="1">
    <source>
        <dbReference type="EMBL" id="MDY0394663.1"/>
    </source>
</evidence>
<reference evidence="1 2" key="1">
    <citation type="submission" date="2023-10" db="EMBL/GenBank/DDBJ databases">
        <title>Virgibacillus halophilus 5B73C genome.</title>
        <authorList>
            <person name="Miliotis G."/>
            <person name="Sengupta P."/>
            <person name="Hameed A."/>
            <person name="Chuvochina M."/>
            <person name="Mcdonagh F."/>
            <person name="Simpson A.C."/>
            <person name="Singh N.K."/>
            <person name="Rekha P.D."/>
            <person name="Raman K."/>
            <person name="Hugenholtz P."/>
            <person name="Venkateswaran K."/>
        </authorList>
    </citation>
    <scope>NUCLEOTIDE SEQUENCE [LARGE SCALE GENOMIC DNA]</scope>
    <source>
        <strain evidence="1 2">5B73C</strain>
    </source>
</reference>
<gene>
    <name evidence="1" type="ORF">RWE15_09630</name>
</gene>
<evidence type="ECO:0000313" key="2">
    <source>
        <dbReference type="Proteomes" id="UP001281447"/>
    </source>
</evidence>
<keyword evidence="2" id="KW-1185">Reference proteome</keyword>
<sequence length="45" mass="5024">MGLVEMNDISFEGKTLILDKKHSLLGKSDYPTISVEIKGLLEKCE</sequence>